<dbReference type="OMA" id="MSSRWVA"/>
<dbReference type="PANTHER" id="PTHR31170">
    <property type="entry name" value="BNAC04G53230D PROTEIN"/>
    <property type="match status" value="1"/>
</dbReference>
<proteinExistence type="predicted"/>
<keyword evidence="2" id="KW-1185">Reference proteome</keyword>
<protein>
    <submittedName>
        <fullName evidence="1">Uncharacterized protein</fullName>
    </submittedName>
</protein>
<dbReference type="EMBL" id="JAHRHJ020003813">
    <property type="protein sequence ID" value="KAH9291011.1"/>
    <property type="molecule type" value="Genomic_DNA"/>
</dbReference>
<dbReference type="AlphaFoldDB" id="A0AA38F6X8"/>
<organism evidence="1 2">
    <name type="scientific">Taxus chinensis</name>
    <name type="common">Chinese yew</name>
    <name type="synonym">Taxus wallichiana var. chinensis</name>
    <dbReference type="NCBI Taxonomy" id="29808"/>
    <lineage>
        <taxon>Eukaryota</taxon>
        <taxon>Viridiplantae</taxon>
        <taxon>Streptophyta</taxon>
        <taxon>Embryophyta</taxon>
        <taxon>Tracheophyta</taxon>
        <taxon>Spermatophyta</taxon>
        <taxon>Pinopsida</taxon>
        <taxon>Pinidae</taxon>
        <taxon>Conifers II</taxon>
        <taxon>Cupressales</taxon>
        <taxon>Taxaceae</taxon>
        <taxon>Taxus</taxon>
    </lineage>
</organism>
<dbReference type="Proteomes" id="UP000824469">
    <property type="component" value="Unassembled WGS sequence"/>
</dbReference>
<evidence type="ECO:0000313" key="1">
    <source>
        <dbReference type="EMBL" id="KAH9291011.1"/>
    </source>
</evidence>
<name>A0AA38F6X8_TAXCH</name>
<gene>
    <name evidence="1" type="ORF">KI387_044140</name>
</gene>
<dbReference type="InterPro" id="IPR004158">
    <property type="entry name" value="DUF247_pln"/>
</dbReference>
<reference evidence="1 2" key="1">
    <citation type="journal article" date="2021" name="Nat. Plants">
        <title>The Taxus genome provides insights into paclitaxel biosynthesis.</title>
        <authorList>
            <person name="Xiong X."/>
            <person name="Gou J."/>
            <person name="Liao Q."/>
            <person name="Li Y."/>
            <person name="Zhou Q."/>
            <person name="Bi G."/>
            <person name="Li C."/>
            <person name="Du R."/>
            <person name="Wang X."/>
            <person name="Sun T."/>
            <person name="Guo L."/>
            <person name="Liang H."/>
            <person name="Lu P."/>
            <person name="Wu Y."/>
            <person name="Zhang Z."/>
            <person name="Ro D.K."/>
            <person name="Shang Y."/>
            <person name="Huang S."/>
            <person name="Yan J."/>
        </authorList>
    </citation>
    <scope>NUCLEOTIDE SEQUENCE [LARGE SCALE GENOMIC DNA]</scope>
    <source>
        <strain evidence="1">Ta-2019</strain>
    </source>
</reference>
<dbReference type="Pfam" id="PF03140">
    <property type="entry name" value="DUF247"/>
    <property type="match status" value="1"/>
</dbReference>
<sequence length="273" mass="31410">MAATDKKHTKAWRRRRHGTSCASIHLHHSRAPAYRKARSLPAPGSIPGPYHHLKLELYESERYKSRLTIQVEKRAKKGPFEGLVKEIISMAGEIRNSYNDHIDCGDEELGWMMARDAVFILEFIGCYDQLESPRLQQANPYCWNMEAVFNPERKSPLFFPLQADIFKLENQVPIFILKKVLAWQTGSESQALERLKMTVSSACTKFSPFIPVRESFRSTTLLQYSNSLDERHILEYLYSFVVPNKNAGHISVPVEDNHDGIVPRFTTCFFFVG</sequence>
<accession>A0AA38F6X8</accession>
<comment type="caution">
    <text evidence="1">The sequence shown here is derived from an EMBL/GenBank/DDBJ whole genome shotgun (WGS) entry which is preliminary data.</text>
</comment>
<evidence type="ECO:0000313" key="2">
    <source>
        <dbReference type="Proteomes" id="UP000824469"/>
    </source>
</evidence>